<evidence type="ECO:0000256" key="1">
    <source>
        <dbReference type="ARBA" id="ARBA00001965"/>
    </source>
</evidence>
<evidence type="ECO:0000256" key="4">
    <source>
        <dbReference type="ARBA" id="ARBA00022723"/>
    </source>
</evidence>
<comment type="cofactor">
    <cofactor evidence="1 7">
        <name>Fe(3+)</name>
        <dbReference type="ChEBI" id="CHEBI:29034"/>
    </cofactor>
</comment>
<name>A0ABQ1HT77_9GAMM</name>
<proteinExistence type="inferred from homology"/>
<keyword evidence="5 7" id="KW-0249">Electron transport</keyword>
<evidence type="ECO:0000313" key="10">
    <source>
        <dbReference type="Proteomes" id="UP000623419"/>
    </source>
</evidence>
<comment type="caution">
    <text evidence="9">The sequence shown here is derived from an EMBL/GenBank/DDBJ whole genome shotgun (WGS) entry which is preliminary data.</text>
</comment>
<dbReference type="InterPro" id="IPR024935">
    <property type="entry name" value="Rubredoxin_dom"/>
</dbReference>
<dbReference type="PANTHER" id="PTHR47627">
    <property type="entry name" value="RUBREDOXIN"/>
    <property type="match status" value="1"/>
</dbReference>
<dbReference type="Gene3D" id="2.20.28.10">
    <property type="match status" value="1"/>
</dbReference>
<dbReference type="RefSeq" id="WP_188665393.1">
    <property type="nucleotide sequence ID" value="NZ_BMKC01000004.1"/>
</dbReference>
<dbReference type="EMBL" id="BMKC01000004">
    <property type="protein sequence ID" value="GGA86733.1"/>
    <property type="molecule type" value="Genomic_DNA"/>
</dbReference>
<dbReference type="Pfam" id="PF00301">
    <property type="entry name" value="Rubredoxin"/>
    <property type="match status" value="1"/>
</dbReference>
<keyword evidence="4 7" id="KW-0479">Metal-binding</keyword>
<organism evidence="9 10">
    <name type="scientific">Arenimonas soli</name>
    <dbReference type="NCBI Taxonomy" id="2269504"/>
    <lineage>
        <taxon>Bacteria</taxon>
        <taxon>Pseudomonadati</taxon>
        <taxon>Pseudomonadota</taxon>
        <taxon>Gammaproteobacteria</taxon>
        <taxon>Lysobacterales</taxon>
        <taxon>Lysobacteraceae</taxon>
        <taxon>Arenimonas</taxon>
    </lineage>
</organism>
<reference evidence="10" key="1">
    <citation type="journal article" date="2019" name="Int. J. Syst. Evol. Microbiol.">
        <title>The Global Catalogue of Microorganisms (GCM) 10K type strain sequencing project: providing services to taxonomists for standard genome sequencing and annotation.</title>
        <authorList>
            <consortium name="The Broad Institute Genomics Platform"/>
            <consortium name="The Broad Institute Genome Sequencing Center for Infectious Disease"/>
            <person name="Wu L."/>
            <person name="Ma J."/>
        </authorList>
    </citation>
    <scope>NUCLEOTIDE SEQUENCE [LARGE SCALE GENOMIC DNA]</scope>
    <source>
        <strain evidence="10">CGMCC 1.15905</strain>
    </source>
</reference>
<evidence type="ECO:0000256" key="5">
    <source>
        <dbReference type="ARBA" id="ARBA00022982"/>
    </source>
</evidence>
<dbReference type="InterPro" id="IPR018527">
    <property type="entry name" value="Rubredoxin_Fe_BS"/>
</dbReference>
<keyword evidence="3" id="KW-0813">Transport</keyword>
<feature type="domain" description="Rubredoxin-like" evidence="8">
    <location>
        <begin position="11"/>
        <end position="62"/>
    </location>
</feature>
<keyword evidence="6 7" id="KW-0408">Iron</keyword>
<dbReference type="InterPro" id="IPR024934">
    <property type="entry name" value="Rubredoxin-like_dom"/>
</dbReference>
<protein>
    <recommendedName>
        <fullName evidence="7">Rubredoxin</fullName>
    </recommendedName>
</protein>
<evidence type="ECO:0000259" key="8">
    <source>
        <dbReference type="PROSITE" id="PS50903"/>
    </source>
</evidence>
<dbReference type="Proteomes" id="UP000623419">
    <property type="component" value="Unassembled WGS sequence"/>
</dbReference>
<dbReference type="CDD" id="cd00730">
    <property type="entry name" value="rubredoxin"/>
    <property type="match status" value="1"/>
</dbReference>
<keyword evidence="10" id="KW-1185">Reference proteome</keyword>
<sequence length="64" mass="7009">MNTSTAAATTYRTWMCVVCGFIYSEADGLPEEGIAPGTRWEDVPDTWVCPDCGVTKDDFEMVPA</sequence>
<evidence type="ECO:0000256" key="3">
    <source>
        <dbReference type="ARBA" id="ARBA00022448"/>
    </source>
</evidence>
<dbReference type="PRINTS" id="PR00163">
    <property type="entry name" value="RUBREDOXIN"/>
</dbReference>
<accession>A0ABQ1HT77</accession>
<evidence type="ECO:0000313" key="9">
    <source>
        <dbReference type="EMBL" id="GGA86733.1"/>
    </source>
</evidence>
<evidence type="ECO:0000256" key="6">
    <source>
        <dbReference type="ARBA" id="ARBA00023004"/>
    </source>
</evidence>
<dbReference type="PROSITE" id="PS50903">
    <property type="entry name" value="RUBREDOXIN_LIKE"/>
    <property type="match status" value="1"/>
</dbReference>
<evidence type="ECO:0000256" key="2">
    <source>
        <dbReference type="ARBA" id="ARBA00005337"/>
    </source>
</evidence>
<evidence type="ECO:0000256" key="7">
    <source>
        <dbReference type="RuleBase" id="RU003820"/>
    </source>
</evidence>
<dbReference type="PANTHER" id="PTHR47627:SF1">
    <property type="entry name" value="RUBREDOXIN-1-RELATED"/>
    <property type="match status" value="1"/>
</dbReference>
<comment type="similarity">
    <text evidence="2 7">Belongs to the rubredoxin family.</text>
</comment>
<dbReference type="PROSITE" id="PS00202">
    <property type="entry name" value="RUBREDOXIN"/>
    <property type="match status" value="1"/>
</dbReference>
<dbReference type="InterPro" id="IPR050526">
    <property type="entry name" value="Rubredoxin_ET"/>
</dbReference>
<dbReference type="SUPFAM" id="SSF57802">
    <property type="entry name" value="Rubredoxin-like"/>
    <property type="match status" value="1"/>
</dbReference>
<gene>
    <name evidence="9" type="primary">rubA</name>
    <name evidence="9" type="ORF">GCM10011521_26490</name>
</gene>